<dbReference type="SUPFAM" id="SSF88697">
    <property type="entry name" value="PUA domain-like"/>
    <property type="match status" value="1"/>
</dbReference>
<dbReference type="InParanoid" id="A0A066VI61"/>
<comment type="subcellular location">
    <subcellularLocation>
        <location evidence="1">Nucleus</location>
    </subcellularLocation>
</comment>
<accession>A0A066VI61</accession>
<dbReference type="OMA" id="DVQFIRM"/>
<dbReference type="AlphaFoldDB" id="A0A066VI61"/>
<dbReference type="OrthoDB" id="41445at2759"/>
<dbReference type="RefSeq" id="XP_013240663.1">
    <property type="nucleotide sequence ID" value="XM_013385209.1"/>
</dbReference>
<comment type="caution">
    <text evidence="4">The sequence shown here is derived from an EMBL/GenBank/DDBJ whole genome shotgun (WGS) entry which is preliminary data.</text>
</comment>
<dbReference type="InterPro" id="IPR002740">
    <property type="entry name" value="EVE_domain"/>
</dbReference>
<keyword evidence="5" id="KW-1185">Reference proteome</keyword>
<reference evidence="4 5" key="1">
    <citation type="submission" date="2014-05" db="EMBL/GenBank/DDBJ databases">
        <title>Draft genome sequence of a rare smut relative, Tilletiaria anomala UBC 951.</title>
        <authorList>
            <consortium name="DOE Joint Genome Institute"/>
            <person name="Toome M."/>
            <person name="Kuo A."/>
            <person name="Henrissat B."/>
            <person name="Lipzen A."/>
            <person name="Tritt A."/>
            <person name="Yoshinaga Y."/>
            <person name="Zane M."/>
            <person name="Barry K."/>
            <person name="Grigoriev I.V."/>
            <person name="Spatafora J.W."/>
            <person name="Aimea M.C."/>
        </authorList>
    </citation>
    <scope>NUCLEOTIDE SEQUENCE [LARGE SCALE GENOMIC DNA]</scope>
    <source>
        <strain evidence="4 5">UBC 951</strain>
    </source>
</reference>
<keyword evidence="2" id="KW-0539">Nucleus</keyword>
<evidence type="ECO:0000256" key="2">
    <source>
        <dbReference type="ARBA" id="ARBA00023242"/>
    </source>
</evidence>
<evidence type="ECO:0000313" key="5">
    <source>
        <dbReference type="Proteomes" id="UP000027361"/>
    </source>
</evidence>
<proteinExistence type="predicted"/>
<sequence length="216" mass="24162">MAPQTAAHLARTTNCWLFKSEPDARYEKGKDISFSIDKFEKVGTESWDGVRNAQASGFMKNNMRNGHKALFYHSSCAVPGVAGLAEICKEAYPDHTAFDTKSPYHDPKSSRETPRWYMVDVKFVERLEHFVPLSVLQQIGAGLSHLTIEQRKDIAYLSDEQIHNIGQMPLLMPGRLSVQKPVLPIAFEAIVQMGKSGGFAHWTPSKGKKAKKQETA</sequence>
<feature type="domain" description="EVE" evidence="3">
    <location>
        <begin position="14"/>
        <end position="165"/>
    </location>
</feature>
<gene>
    <name evidence="4" type="ORF">K437DRAFT_259468</name>
</gene>
<dbReference type="FunCoup" id="A0A066VI61">
    <property type="interactions" value="224"/>
</dbReference>
<dbReference type="Proteomes" id="UP000027361">
    <property type="component" value="Unassembled WGS sequence"/>
</dbReference>
<dbReference type="STRING" id="1037660.A0A066VI61"/>
<organism evidence="4 5">
    <name type="scientific">Tilletiaria anomala (strain ATCC 24038 / CBS 436.72 / UBC 951)</name>
    <dbReference type="NCBI Taxonomy" id="1037660"/>
    <lineage>
        <taxon>Eukaryota</taxon>
        <taxon>Fungi</taxon>
        <taxon>Dikarya</taxon>
        <taxon>Basidiomycota</taxon>
        <taxon>Ustilaginomycotina</taxon>
        <taxon>Exobasidiomycetes</taxon>
        <taxon>Georgefischeriales</taxon>
        <taxon>Tilletiariaceae</taxon>
        <taxon>Tilletiaria</taxon>
    </lineage>
</organism>
<dbReference type="FunFam" id="3.10.590.10:FF:000006">
    <property type="entry name" value="Chromosome 7, whole genome shotgun sequence"/>
    <property type="match status" value="1"/>
</dbReference>
<dbReference type="InterPro" id="IPR047197">
    <property type="entry name" value="THYN1-like_EVE"/>
</dbReference>
<dbReference type="CDD" id="cd21133">
    <property type="entry name" value="EVE"/>
    <property type="match status" value="1"/>
</dbReference>
<dbReference type="EMBL" id="JMSN01000121">
    <property type="protein sequence ID" value="KDN38270.1"/>
    <property type="molecule type" value="Genomic_DNA"/>
</dbReference>
<evidence type="ECO:0000256" key="1">
    <source>
        <dbReference type="ARBA" id="ARBA00004123"/>
    </source>
</evidence>
<feature type="non-terminal residue" evidence="4">
    <location>
        <position position="216"/>
    </location>
</feature>
<dbReference type="InterPro" id="IPR015947">
    <property type="entry name" value="PUA-like_sf"/>
</dbReference>
<evidence type="ECO:0000313" key="4">
    <source>
        <dbReference type="EMBL" id="KDN38270.1"/>
    </source>
</evidence>
<dbReference type="HOGENOM" id="CLU_041799_2_0_1"/>
<dbReference type="PANTHER" id="PTHR14087:SF7">
    <property type="entry name" value="THYMOCYTE NUCLEAR PROTEIN 1"/>
    <property type="match status" value="1"/>
</dbReference>
<dbReference type="Pfam" id="PF01878">
    <property type="entry name" value="EVE"/>
    <property type="match status" value="1"/>
</dbReference>
<dbReference type="PANTHER" id="PTHR14087">
    <property type="entry name" value="THYMOCYTE NUCLEAR PROTEIN 1"/>
    <property type="match status" value="1"/>
</dbReference>
<dbReference type="GO" id="GO:0005634">
    <property type="term" value="C:nucleus"/>
    <property type="evidence" value="ECO:0007669"/>
    <property type="project" value="UniProtKB-SubCell"/>
</dbReference>
<evidence type="ECO:0000259" key="3">
    <source>
        <dbReference type="Pfam" id="PF01878"/>
    </source>
</evidence>
<dbReference type="InterPro" id="IPR052181">
    <property type="entry name" value="5hmC_binding"/>
</dbReference>
<dbReference type="Gene3D" id="3.10.590.10">
    <property type="entry name" value="ph1033 like domains"/>
    <property type="match status" value="1"/>
</dbReference>
<name>A0A066VI61_TILAU</name>
<protein>
    <submittedName>
        <fullName evidence="4">DUF55-domain-containing protein</fullName>
    </submittedName>
</protein>
<dbReference type="GeneID" id="25265285"/>